<evidence type="ECO:0000313" key="5">
    <source>
        <dbReference type="Proteomes" id="UP000293172"/>
    </source>
</evidence>
<dbReference type="HAMAP" id="MF_00386">
    <property type="entry name" value="UPF0161_YidD"/>
    <property type="match status" value="1"/>
</dbReference>
<dbReference type="RefSeq" id="WP_131176161.1">
    <property type="nucleotide sequence ID" value="NZ_QJUL01000016.1"/>
</dbReference>
<protein>
    <recommendedName>
        <fullName evidence="1">Putative membrane protein insertion efficiency factor</fullName>
    </recommendedName>
</protein>
<sequence length="81" mass="9178">MRKLALASIQFYRYAISPLMASHCRFYPTCSCYALEAIEHHGVLRGGWLTVRRLGRCHPWHPGGYDPVPLAKNSRSSSMAE</sequence>
<dbReference type="NCBIfam" id="TIGR00278">
    <property type="entry name" value="membrane protein insertion efficiency factor YidD"/>
    <property type="match status" value="1"/>
</dbReference>
<evidence type="ECO:0000313" key="2">
    <source>
        <dbReference type="EMBL" id="TBU92140.1"/>
    </source>
</evidence>
<dbReference type="PANTHER" id="PTHR33383">
    <property type="entry name" value="MEMBRANE PROTEIN INSERTION EFFICIENCY FACTOR-RELATED"/>
    <property type="match status" value="1"/>
</dbReference>
<name>A0A4Q9R1U5_9GAMM</name>
<dbReference type="PANTHER" id="PTHR33383:SF1">
    <property type="entry name" value="MEMBRANE PROTEIN INSERTION EFFICIENCY FACTOR-RELATED"/>
    <property type="match status" value="1"/>
</dbReference>
<evidence type="ECO:0000256" key="1">
    <source>
        <dbReference type="HAMAP-Rule" id="MF_00386"/>
    </source>
</evidence>
<dbReference type="OrthoDB" id="9801753at2"/>
<evidence type="ECO:0000313" key="4">
    <source>
        <dbReference type="Proteomes" id="UP000291334"/>
    </source>
</evidence>
<evidence type="ECO:0000313" key="3">
    <source>
        <dbReference type="EMBL" id="TBV05098.1"/>
    </source>
</evidence>
<dbReference type="Pfam" id="PF01809">
    <property type="entry name" value="YidD"/>
    <property type="match status" value="1"/>
</dbReference>
<dbReference type="Proteomes" id="UP000291334">
    <property type="component" value="Unassembled WGS sequence"/>
</dbReference>
<reference evidence="4 5" key="1">
    <citation type="submission" date="2018-06" db="EMBL/GenBank/DDBJ databases">
        <title>Three novel Pseudomonas species isolated from symptomatic oak.</title>
        <authorList>
            <person name="Bueno-Gonzalez V."/>
            <person name="Brady C."/>
        </authorList>
    </citation>
    <scope>NUCLEOTIDE SEQUENCE [LARGE SCALE GENOMIC DNA]</scope>
    <source>
        <strain evidence="3 4">P26B</strain>
        <strain evidence="2 5">P6B</strain>
    </source>
</reference>
<comment type="caution">
    <text evidence="2">The sequence shown here is derived from an EMBL/GenBank/DDBJ whole genome shotgun (WGS) entry which is preliminary data.</text>
</comment>
<dbReference type="EMBL" id="QJUL01000016">
    <property type="protein sequence ID" value="TBU92140.1"/>
    <property type="molecule type" value="Genomic_DNA"/>
</dbReference>
<dbReference type="InterPro" id="IPR002696">
    <property type="entry name" value="Membr_insert_effic_factor_YidD"/>
</dbReference>
<dbReference type="SMART" id="SM01234">
    <property type="entry name" value="Haemolytic"/>
    <property type="match status" value="1"/>
</dbReference>
<gene>
    <name evidence="3" type="ORF">DNK34_13685</name>
    <name evidence="2" type="ORF">DNK44_13245</name>
</gene>
<comment type="function">
    <text evidence="1">Could be involved in insertion of integral membrane proteins into the membrane.</text>
</comment>
<keyword evidence="1" id="KW-0472">Membrane</keyword>
<accession>A0A4Q9R1U5</accession>
<dbReference type="EMBL" id="QJUM01000014">
    <property type="protein sequence ID" value="TBV05098.1"/>
    <property type="molecule type" value="Genomic_DNA"/>
</dbReference>
<proteinExistence type="inferred from homology"/>
<comment type="subcellular location">
    <subcellularLocation>
        <location evidence="1">Cell membrane</location>
        <topology evidence="1">Peripheral membrane protein</topology>
        <orientation evidence="1">Cytoplasmic side</orientation>
    </subcellularLocation>
</comment>
<organism evidence="2 5">
    <name type="scientific">Phytopseudomonas dryadis</name>
    <dbReference type="NCBI Taxonomy" id="2487520"/>
    <lineage>
        <taxon>Bacteria</taxon>
        <taxon>Pseudomonadati</taxon>
        <taxon>Pseudomonadota</taxon>
        <taxon>Gammaproteobacteria</taxon>
        <taxon>Pseudomonadales</taxon>
        <taxon>Pseudomonadaceae</taxon>
        <taxon>Phytopseudomonas</taxon>
    </lineage>
</organism>
<comment type="similarity">
    <text evidence="1">Belongs to the UPF0161 family.</text>
</comment>
<dbReference type="GO" id="GO:0005886">
    <property type="term" value="C:plasma membrane"/>
    <property type="evidence" value="ECO:0007669"/>
    <property type="project" value="UniProtKB-SubCell"/>
</dbReference>
<dbReference type="AlphaFoldDB" id="A0A4Q9R1U5"/>
<keyword evidence="4" id="KW-1185">Reference proteome</keyword>
<keyword evidence="1" id="KW-1003">Cell membrane</keyword>
<dbReference type="Proteomes" id="UP000293172">
    <property type="component" value="Unassembled WGS sequence"/>
</dbReference>